<dbReference type="PATRIC" id="fig|1618345.3.peg.1038"/>
<protein>
    <submittedName>
        <fullName evidence="1">Uncharacterized protein</fullName>
    </submittedName>
</protein>
<dbReference type="STRING" id="1618345.UT18_C0022G0001"/>
<organism evidence="1 2">
    <name type="scientific">candidate division CPR2 bacterium GW2011_GWC2_39_10</name>
    <dbReference type="NCBI Taxonomy" id="1618345"/>
    <lineage>
        <taxon>Bacteria</taxon>
        <taxon>Bacteria division CPR2</taxon>
    </lineage>
</organism>
<dbReference type="EMBL" id="LBVV01000022">
    <property type="protein sequence ID" value="KKQ93317.1"/>
    <property type="molecule type" value="Genomic_DNA"/>
</dbReference>
<evidence type="ECO:0000313" key="2">
    <source>
        <dbReference type="Proteomes" id="UP000034207"/>
    </source>
</evidence>
<gene>
    <name evidence="1" type="ORF">UT18_C0022G0001</name>
</gene>
<feature type="non-terminal residue" evidence="1">
    <location>
        <position position="1"/>
    </location>
</feature>
<dbReference type="Proteomes" id="UP000034207">
    <property type="component" value="Unassembled WGS sequence"/>
</dbReference>
<dbReference type="AlphaFoldDB" id="A0A0G0LQH4"/>
<reference evidence="1 2" key="1">
    <citation type="journal article" date="2015" name="Nature">
        <title>rRNA introns, odd ribosomes, and small enigmatic genomes across a large radiation of phyla.</title>
        <authorList>
            <person name="Brown C.T."/>
            <person name="Hug L.A."/>
            <person name="Thomas B.C."/>
            <person name="Sharon I."/>
            <person name="Castelle C.J."/>
            <person name="Singh A."/>
            <person name="Wilkins M.J."/>
            <person name="Williams K.H."/>
            <person name="Banfield J.F."/>
        </authorList>
    </citation>
    <scope>NUCLEOTIDE SEQUENCE [LARGE SCALE GENOMIC DNA]</scope>
</reference>
<accession>A0A0G0LQH4</accession>
<name>A0A0G0LQH4_UNCC2</name>
<sequence length="269" mass="31982">YKTEFSHEGKTYELARFTVEQLGFPSGATTEEILDEKNLEKLFADYTLTNKLSVKTIKDWIYNDEGDSAMEASHLFQKKWFKYFPNINDLDEINHVLHTFTDAWNYFPHKSLSGKSPYQKVKEAYKEPPQNETPSKKEMPNVVVGGIEMNWKEYEQMLKKMEKVQAPFKKWIKKDLLPEYEHYLRKSYTDKTVAKHFGVANIFFDRVLHVGFVHLDLVRKAFIQKEFPKWWQTHVMMSNLSEKEVLSSLKRLFEFISQTYDIDIKKFGF</sequence>
<evidence type="ECO:0000313" key="1">
    <source>
        <dbReference type="EMBL" id="KKQ93317.1"/>
    </source>
</evidence>
<proteinExistence type="predicted"/>
<comment type="caution">
    <text evidence="1">The sequence shown here is derived from an EMBL/GenBank/DDBJ whole genome shotgun (WGS) entry which is preliminary data.</text>
</comment>